<keyword evidence="2" id="KW-0732">Signal</keyword>
<feature type="signal peptide" evidence="2">
    <location>
        <begin position="1"/>
        <end position="23"/>
    </location>
</feature>
<feature type="chain" id="PRO_5039489473" description="Class F sortase" evidence="2">
    <location>
        <begin position="24"/>
        <end position="207"/>
    </location>
</feature>
<evidence type="ECO:0000313" key="4">
    <source>
        <dbReference type="Proteomes" id="UP000551501"/>
    </source>
</evidence>
<gene>
    <name evidence="3" type="ORF">BKA16_003181</name>
</gene>
<keyword evidence="1" id="KW-0378">Hydrolase</keyword>
<proteinExistence type="predicted"/>
<dbReference type="Proteomes" id="UP000551501">
    <property type="component" value="Unassembled WGS sequence"/>
</dbReference>
<dbReference type="SUPFAM" id="SSF63817">
    <property type="entry name" value="Sortase"/>
    <property type="match status" value="1"/>
</dbReference>
<dbReference type="InterPro" id="IPR005754">
    <property type="entry name" value="Sortase"/>
</dbReference>
<accession>A0A840F567</accession>
<protein>
    <recommendedName>
        <fullName evidence="5">Class F sortase</fullName>
    </recommendedName>
</protein>
<dbReference type="EMBL" id="JACIFP010000001">
    <property type="protein sequence ID" value="MBB4136629.1"/>
    <property type="molecule type" value="Genomic_DNA"/>
</dbReference>
<dbReference type="PROSITE" id="PS51318">
    <property type="entry name" value="TAT"/>
    <property type="match status" value="1"/>
</dbReference>
<dbReference type="AlphaFoldDB" id="A0A840F567"/>
<dbReference type="InterPro" id="IPR042001">
    <property type="entry name" value="Sortase_F"/>
</dbReference>
<dbReference type="RefSeq" id="WP_183371591.1">
    <property type="nucleotide sequence ID" value="NZ_BAABHL010000041.1"/>
</dbReference>
<dbReference type="Pfam" id="PF04203">
    <property type="entry name" value="Sortase"/>
    <property type="match status" value="1"/>
</dbReference>
<dbReference type="PROSITE" id="PS51257">
    <property type="entry name" value="PROKAR_LIPOPROTEIN"/>
    <property type="match status" value="1"/>
</dbReference>
<dbReference type="InterPro" id="IPR006311">
    <property type="entry name" value="TAT_signal"/>
</dbReference>
<evidence type="ECO:0008006" key="5">
    <source>
        <dbReference type="Google" id="ProtNLM"/>
    </source>
</evidence>
<name>A0A840F567_9ACTN</name>
<keyword evidence="4" id="KW-1185">Reference proteome</keyword>
<dbReference type="CDD" id="cd05829">
    <property type="entry name" value="Sortase_F"/>
    <property type="match status" value="1"/>
</dbReference>
<comment type="caution">
    <text evidence="3">The sequence shown here is derived from an EMBL/GenBank/DDBJ whole genome shotgun (WGS) entry which is preliminary data.</text>
</comment>
<organism evidence="3 4">
    <name type="scientific">Gordonia humi</name>
    <dbReference type="NCBI Taxonomy" id="686429"/>
    <lineage>
        <taxon>Bacteria</taxon>
        <taxon>Bacillati</taxon>
        <taxon>Actinomycetota</taxon>
        <taxon>Actinomycetes</taxon>
        <taxon>Mycobacteriales</taxon>
        <taxon>Gordoniaceae</taxon>
        <taxon>Gordonia</taxon>
    </lineage>
</organism>
<reference evidence="3 4" key="1">
    <citation type="submission" date="2020-08" db="EMBL/GenBank/DDBJ databases">
        <title>Sequencing the genomes of 1000 actinobacteria strains.</title>
        <authorList>
            <person name="Klenk H.-P."/>
        </authorList>
    </citation>
    <scope>NUCLEOTIDE SEQUENCE [LARGE SCALE GENOMIC DNA]</scope>
    <source>
        <strain evidence="3 4">DSM 45298</strain>
    </source>
</reference>
<evidence type="ECO:0000256" key="1">
    <source>
        <dbReference type="ARBA" id="ARBA00022801"/>
    </source>
</evidence>
<dbReference type="GO" id="GO:0016787">
    <property type="term" value="F:hydrolase activity"/>
    <property type="evidence" value="ECO:0007669"/>
    <property type="project" value="UniProtKB-KW"/>
</dbReference>
<sequence>MSRLRRVLIAAAAAALLAASACGSQDATSAPSGAQSGLPTPVTAVSHDASAPQRLVIDGASAPIEPVATDARGTLLPPTDVAKLGWWVDSALPGSGAGTIVIAGHVDDADQGVGYAAEFAHLATGGTVTVETADGHDLPYRVTRIVDAQKEGTGADAVPFGELNRLDGPETLALVTCGGPFVGPPLGYRDNIVVFAVPTADAAPTPS</sequence>
<dbReference type="Gene3D" id="2.40.260.10">
    <property type="entry name" value="Sortase"/>
    <property type="match status" value="1"/>
</dbReference>
<dbReference type="InterPro" id="IPR023365">
    <property type="entry name" value="Sortase_dom-sf"/>
</dbReference>
<evidence type="ECO:0000313" key="3">
    <source>
        <dbReference type="EMBL" id="MBB4136629.1"/>
    </source>
</evidence>
<evidence type="ECO:0000256" key="2">
    <source>
        <dbReference type="SAM" id="SignalP"/>
    </source>
</evidence>